<feature type="compositionally biased region" description="Polar residues" evidence="10">
    <location>
        <begin position="1102"/>
        <end position="1113"/>
    </location>
</feature>
<proteinExistence type="predicted"/>
<dbReference type="GO" id="GO:0016787">
    <property type="term" value="F:hydrolase activity"/>
    <property type="evidence" value="ECO:0007669"/>
    <property type="project" value="UniProtKB-KW"/>
</dbReference>
<dbReference type="SUPFAM" id="SSF56672">
    <property type="entry name" value="DNA/RNA polymerases"/>
    <property type="match status" value="1"/>
</dbReference>
<keyword evidence="15" id="KW-1185">Reference proteome</keyword>
<dbReference type="PANTHER" id="PTHR37984:SF5">
    <property type="entry name" value="PROTEIN NYNRIN-LIKE"/>
    <property type="match status" value="1"/>
</dbReference>
<dbReference type="GO" id="GO:0015074">
    <property type="term" value="P:DNA integration"/>
    <property type="evidence" value="ECO:0007669"/>
    <property type="project" value="InterPro"/>
</dbReference>
<dbReference type="Gene3D" id="3.10.10.10">
    <property type="entry name" value="HIV Type 1 Reverse Transcriptase, subunit A, domain 1"/>
    <property type="match status" value="1"/>
</dbReference>
<evidence type="ECO:0000256" key="6">
    <source>
        <dbReference type="ARBA" id="ARBA00022801"/>
    </source>
</evidence>
<feature type="domain" description="Reverse transcriptase" evidence="12">
    <location>
        <begin position="74"/>
        <end position="254"/>
    </location>
</feature>
<dbReference type="Gene3D" id="1.10.340.70">
    <property type="match status" value="1"/>
</dbReference>
<gene>
    <name evidence="14" type="ORF">PBRA_009680</name>
</gene>
<evidence type="ECO:0008006" key="16">
    <source>
        <dbReference type="Google" id="ProtNLM"/>
    </source>
</evidence>
<sequence>MEQGLPRKWRRRLRRLAFKRWNVWRTKLGPDPAAKVTPCRTRLRQGARPYRCKARRYSKEQSEFLEQFVSLLKKYGLVYENYNSEWASPVVVVRKPGNRGWRMCVDLREVNKLCEATAWPMPFLEAILQHLAGSKYWFSLDAFKGFWLMPLAKECQEIFSFATDRGIYTPTRTIQGGLNSSPQFQARMAEIFSELLMKALIIWIDDILGHARTEQERFRVLDMTLQLAEKHNLKFNLDKCDFFLRKVKFAGRIFTPEGTTHDPERIRALQEMQTPRTARDLQQFLYAVQWMSKSIPEYSRIALPLQEIYEKSMKDQPKRTRSVAGGVRLKRHGWSELHDTAFEELKELIGRNTQLAYPRKDMIQCVFADASKYHRAGMVTQIPMEDRDLPIWEAHHQPLGFSGHKFAGSELNWATPDKEASALLDVVEKLEYLLQTGKPFRLYTDHRNLMHIYDPQKCTQPAAERLERWGMRLRKYNFVIEHIPGDKNVWADLQTRWGAETDLGRDADLEHQIDTGRVKYGDTTNVFRILRIRSDEDRDSYPEASNGDVGNEDQEIHPETHDRGVPNNTGVENEDQEIHPEIHQRWGQFAEKFRIQPTLEEKLIWPTETEISERQLKFFTNDKLRNLRKNEAGSWVNQRGQVVIPSEDVEMRVRLTVIAHAAGLAHRSINQMTLLLRSKFLWNGISADIKQIAKNCLHCRPTRGGEVRPRPLGPACHAKGRGEVLHMDYLYMMPSQEEAGHDFKWILVLRDDFSGLVHLVPTIVPDSLVTVQALMEWRSKNGTPKTIVSDQASYFMSEVTREYNKLCNVKQHWTTAYIHYPNGTVEVVNRHVLALFRTICSDLRWQKEEWPWLLKVVEHVLNHRPQQRLGGRAPVQVHSGLEPDNPLDGICINPVRETQINVTEMTSDEIVKLTDELIAALNQMHKEVADLSERQRAQRRQKVSENRIPPNVYPGDFVLRAETLRAGEKLFLKWRGPYRVTDVHSGYVFEVEDIISGDKHVVHGSRLQFYCDKNLNITEELREQIAYDNAKWEIDTISDARMNREQTLELLIKWRGFSEDESSWEPAQIIIEDQPRMVQEFIDEHKSHALATVLQDMMPQQSNVMNRRSSQPKQVKAKRKSTGKAEAQAKRRRRRN</sequence>
<dbReference type="Pfam" id="PF17917">
    <property type="entry name" value="RT_RNaseH"/>
    <property type="match status" value="1"/>
</dbReference>
<evidence type="ECO:0000256" key="9">
    <source>
        <dbReference type="SAM" id="Coils"/>
    </source>
</evidence>
<dbReference type="CDD" id="cd09274">
    <property type="entry name" value="RNase_HI_RT_Ty3"/>
    <property type="match status" value="1"/>
</dbReference>
<keyword evidence="9" id="KW-0175">Coiled coil</keyword>
<protein>
    <recommendedName>
        <fullName evidence="16">Reverse transcriptase</fullName>
    </recommendedName>
</protein>
<dbReference type="Pfam" id="PF00385">
    <property type="entry name" value="Chromo"/>
    <property type="match status" value="1"/>
</dbReference>
<keyword evidence="7" id="KW-0695">RNA-directed DNA polymerase</keyword>
<dbReference type="OrthoDB" id="425619at2759"/>
<dbReference type="OMA" id="NEDQEIH"/>
<evidence type="ECO:0000259" key="13">
    <source>
        <dbReference type="PROSITE" id="PS50994"/>
    </source>
</evidence>
<feature type="region of interest" description="Disordered" evidence="10">
    <location>
        <begin position="1102"/>
        <end position="1136"/>
    </location>
</feature>
<dbReference type="GO" id="GO:0005634">
    <property type="term" value="C:nucleus"/>
    <property type="evidence" value="ECO:0007669"/>
    <property type="project" value="UniProtKB-SubCell"/>
</dbReference>
<dbReference type="Proteomes" id="UP000039324">
    <property type="component" value="Unassembled WGS sequence"/>
</dbReference>
<accession>A0A0G4IKR0</accession>
<dbReference type="InterPro" id="IPR001584">
    <property type="entry name" value="Integrase_cat-core"/>
</dbReference>
<dbReference type="PROSITE" id="PS00598">
    <property type="entry name" value="CHROMO_1"/>
    <property type="match status" value="1"/>
</dbReference>
<dbReference type="STRING" id="37360.A0A0G4IKR0"/>
<dbReference type="Gene3D" id="3.30.70.270">
    <property type="match status" value="2"/>
</dbReference>
<dbReference type="InterPro" id="IPR012337">
    <property type="entry name" value="RNaseH-like_sf"/>
</dbReference>
<dbReference type="CDD" id="cd00024">
    <property type="entry name" value="CD_CSD"/>
    <property type="match status" value="1"/>
</dbReference>
<dbReference type="Pfam" id="PF17921">
    <property type="entry name" value="Integrase_H2C2"/>
    <property type="match status" value="1"/>
</dbReference>
<feature type="domain" description="Integrase catalytic" evidence="13">
    <location>
        <begin position="710"/>
        <end position="882"/>
    </location>
</feature>
<dbReference type="InterPro" id="IPR000477">
    <property type="entry name" value="RT_dom"/>
</dbReference>
<dbReference type="GO" id="GO:0003676">
    <property type="term" value="F:nucleic acid binding"/>
    <property type="evidence" value="ECO:0007669"/>
    <property type="project" value="InterPro"/>
</dbReference>
<evidence type="ECO:0000259" key="12">
    <source>
        <dbReference type="PROSITE" id="PS50878"/>
    </source>
</evidence>
<dbReference type="InterPro" id="IPR036397">
    <property type="entry name" value="RNaseH_sf"/>
</dbReference>
<keyword evidence="4" id="KW-0540">Nuclease</keyword>
<dbReference type="PROSITE" id="PS50994">
    <property type="entry name" value="INTEGRASE"/>
    <property type="match status" value="1"/>
</dbReference>
<evidence type="ECO:0000256" key="4">
    <source>
        <dbReference type="ARBA" id="ARBA00022722"/>
    </source>
</evidence>
<dbReference type="PANTHER" id="PTHR37984">
    <property type="entry name" value="PROTEIN CBG26694"/>
    <property type="match status" value="1"/>
</dbReference>
<dbReference type="PROSITE" id="PS50878">
    <property type="entry name" value="RT_POL"/>
    <property type="match status" value="1"/>
</dbReference>
<organism evidence="14 15">
    <name type="scientific">Plasmodiophora brassicae</name>
    <name type="common">Clubroot disease agent</name>
    <dbReference type="NCBI Taxonomy" id="37360"/>
    <lineage>
        <taxon>Eukaryota</taxon>
        <taxon>Sar</taxon>
        <taxon>Rhizaria</taxon>
        <taxon>Endomyxa</taxon>
        <taxon>Phytomyxea</taxon>
        <taxon>Plasmodiophorida</taxon>
        <taxon>Plasmodiophoridae</taxon>
        <taxon>Plasmodiophora</taxon>
    </lineage>
</organism>
<keyword evidence="3" id="KW-0548">Nucleotidyltransferase</keyword>
<dbReference type="Gene3D" id="3.30.420.10">
    <property type="entry name" value="Ribonuclease H-like superfamily/Ribonuclease H"/>
    <property type="match status" value="1"/>
</dbReference>
<evidence type="ECO:0000313" key="14">
    <source>
        <dbReference type="EMBL" id="CEO95672.1"/>
    </source>
</evidence>
<keyword evidence="2" id="KW-0808">Transferase</keyword>
<comment type="subcellular location">
    <subcellularLocation>
        <location evidence="1">Nucleus</location>
    </subcellularLocation>
</comment>
<feature type="region of interest" description="Disordered" evidence="10">
    <location>
        <begin position="538"/>
        <end position="575"/>
    </location>
</feature>
<dbReference type="SUPFAM" id="SSF54160">
    <property type="entry name" value="Chromo domain-like"/>
    <property type="match status" value="1"/>
</dbReference>
<evidence type="ECO:0000313" key="15">
    <source>
        <dbReference type="Proteomes" id="UP000039324"/>
    </source>
</evidence>
<evidence type="ECO:0000256" key="8">
    <source>
        <dbReference type="ARBA" id="ARBA00023242"/>
    </source>
</evidence>
<feature type="coiled-coil region" evidence="9">
    <location>
        <begin position="914"/>
        <end position="941"/>
    </location>
</feature>
<keyword evidence="5" id="KW-0255">Endonuclease</keyword>
<dbReference type="SMART" id="SM00298">
    <property type="entry name" value="CHROMO"/>
    <property type="match status" value="1"/>
</dbReference>
<dbReference type="InterPro" id="IPR000953">
    <property type="entry name" value="Chromo/chromo_shadow_dom"/>
</dbReference>
<dbReference type="InterPro" id="IPR041588">
    <property type="entry name" value="Integrase_H2C2"/>
</dbReference>
<reference evidence="14 15" key="1">
    <citation type="submission" date="2015-02" db="EMBL/GenBank/DDBJ databases">
        <authorList>
            <person name="Chooi Y.-H."/>
        </authorList>
    </citation>
    <scope>NUCLEOTIDE SEQUENCE [LARGE SCALE GENOMIC DNA]</scope>
    <source>
        <strain evidence="14">E3</strain>
    </source>
</reference>
<dbReference type="InterPro" id="IPR043128">
    <property type="entry name" value="Rev_trsase/Diguanyl_cyclase"/>
</dbReference>
<feature type="compositionally biased region" description="Basic and acidic residues" evidence="10">
    <location>
        <begin position="554"/>
        <end position="564"/>
    </location>
</feature>
<dbReference type="GO" id="GO:0003964">
    <property type="term" value="F:RNA-directed DNA polymerase activity"/>
    <property type="evidence" value="ECO:0007669"/>
    <property type="project" value="UniProtKB-KW"/>
</dbReference>
<keyword evidence="6" id="KW-0378">Hydrolase</keyword>
<dbReference type="InterPro" id="IPR016197">
    <property type="entry name" value="Chromo-like_dom_sf"/>
</dbReference>
<dbReference type="PROSITE" id="PS50013">
    <property type="entry name" value="CHROMO_2"/>
    <property type="match status" value="1"/>
</dbReference>
<dbReference type="InterPro" id="IPR043502">
    <property type="entry name" value="DNA/RNA_pol_sf"/>
</dbReference>
<dbReference type="AlphaFoldDB" id="A0A0G4IKR0"/>
<evidence type="ECO:0000256" key="3">
    <source>
        <dbReference type="ARBA" id="ARBA00022695"/>
    </source>
</evidence>
<dbReference type="InterPro" id="IPR023780">
    <property type="entry name" value="Chromo_domain"/>
</dbReference>
<dbReference type="InterPro" id="IPR023779">
    <property type="entry name" value="Chromodomain_CS"/>
</dbReference>
<name>A0A0G4IKR0_PLABS</name>
<dbReference type="InterPro" id="IPR050951">
    <property type="entry name" value="Retrovirus_Pol_polyprotein"/>
</dbReference>
<dbReference type="GO" id="GO:0004519">
    <property type="term" value="F:endonuclease activity"/>
    <property type="evidence" value="ECO:0007669"/>
    <property type="project" value="UniProtKB-KW"/>
</dbReference>
<evidence type="ECO:0000256" key="1">
    <source>
        <dbReference type="ARBA" id="ARBA00004123"/>
    </source>
</evidence>
<dbReference type="Pfam" id="PF00078">
    <property type="entry name" value="RVT_1"/>
    <property type="match status" value="1"/>
</dbReference>
<keyword evidence="8" id="KW-0539">Nucleus</keyword>
<evidence type="ECO:0000259" key="11">
    <source>
        <dbReference type="PROSITE" id="PS50013"/>
    </source>
</evidence>
<dbReference type="Gene3D" id="2.40.50.40">
    <property type="match status" value="1"/>
</dbReference>
<dbReference type="CDD" id="cd01647">
    <property type="entry name" value="RT_LTR"/>
    <property type="match status" value="1"/>
</dbReference>
<evidence type="ECO:0000256" key="5">
    <source>
        <dbReference type="ARBA" id="ARBA00022759"/>
    </source>
</evidence>
<dbReference type="InterPro" id="IPR041373">
    <property type="entry name" value="RT_RNaseH"/>
</dbReference>
<evidence type="ECO:0000256" key="7">
    <source>
        <dbReference type="ARBA" id="ARBA00022918"/>
    </source>
</evidence>
<feature type="domain" description="Chromo" evidence="11">
    <location>
        <begin position="1032"/>
        <end position="1087"/>
    </location>
</feature>
<dbReference type="EMBL" id="CDSF01000029">
    <property type="protein sequence ID" value="CEO95672.1"/>
    <property type="molecule type" value="Genomic_DNA"/>
</dbReference>
<evidence type="ECO:0000256" key="10">
    <source>
        <dbReference type="SAM" id="MobiDB-lite"/>
    </source>
</evidence>
<evidence type="ECO:0000256" key="2">
    <source>
        <dbReference type="ARBA" id="ARBA00022679"/>
    </source>
</evidence>
<dbReference type="SUPFAM" id="SSF53098">
    <property type="entry name" value="Ribonuclease H-like"/>
    <property type="match status" value="1"/>
</dbReference>